<organism evidence="2">
    <name type="scientific">hydrothermal vent metagenome</name>
    <dbReference type="NCBI Taxonomy" id="652676"/>
    <lineage>
        <taxon>unclassified sequences</taxon>
        <taxon>metagenomes</taxon>
        <taxon>ecological metagenomes</taxon>
    </lineage>
</organism>
<keyword evidence="1" id="KW-0472">Membrane</keyword>
<evidence type="ECO:0000256" key="1">
    <source>
        <dbReference type="SAM" id="Phobius"/>
    </source>
</evidence>
<dbReference type="EMBL" id="UOEE01000270">
    <property type="protein sequence ID" value="VAV99070.1"/>
    <property type="molecule type" value="Genomic_DNA"/>
</dbReference>
<sequence length="56" mass="6670">MTKQYDPYEEVRKSKADAAADDWRETSAKFWRYLRTRPIENWGFFVGGLLFGGLFF</sequence>
<proteinExistence type="predicted"/>
<feature type="transmembrane region" description="Helical" evidence="1">
    <location>
        <begin position="39"/>
        <end position="55"/>
    </location>
</feature>
<protein>
    <submittedName>
        <fullName evidence="2">Uncharacterized protein</fullName>
    </submittedName>
</protein>
<keyword evidence="1" id="KW-0812">Transmembrane</keyword>
<keyword evidence="1" id="KW-1133">Transmembrane helix</keyword>
<accession>A0A3B0RZP7</accession>
<dbReference type="AlphaFoldDB" id="A0A3B0RZP7"/>
<evidence type="ECO:0000313" key="2">
    <source>
        <dbReference type="EMBL" id="VAV99070.1"/>
    </source>
</evidence>
<name>A0A3B0RZP7_9ZZZZ</name>
<gene>
    <name evidence="2" type="ORF">MNBD_ALPHA06-2205</name>
</gene>
<reference evidence="2" key="1">
    <citation type="submission" date="2018-06" db="EMBL/GenBank/DDBJ databases">
        <authorList>
            <person name="Zhirakovskaya E."/>
        </authorList>
    </citation>
    <scope>NUCLEOTIDE SEQUENCE</scope>
</reference>